<reference evidence="1" key="1">
    <citation type="submission" date="2021-02" db="EMBL/GenBank/DDBJ databases">
        <authorList>
            <person name="Nowell W R."/>
        </authorList>
    </citation>
    <scope>NUCLEOTIDE SEQUENCE</scope>
</reference>
<protein>
    <submittedName>
        <fullName evidence="1">Uncharacterized protein</fullName>
    </submittedName>
</protein>
<dbReference type="Proteomes" id="UP000663856">
    <property type="component" value="Unassembled WGS sequence"/>
</dbReference>
<sequence length="193" mass="22364">MSAVTTVSSIHPREVWIKEEGCSHVCLIIDPQTKIIEDIKRLVLGDSRKHYQAFYLQQFLAENVAIPTDVSFENPIQLNRIINRSSIASNEYDSDARMNLQLETTDKRRTSTLLDNRQQLYQCNKYMDKWQINCMHRNNPDGANSIGSSRDCLLSTDTSSDTWTYHRMLREAASYVWRRMSNGNTTSYKSKSE</sequence>
<dbReference type="Proteomes" id="UP000663887">
    <property type="component" value="Unassembled WGS sequence"/>
</dbReference>
<evidence type="ECO:0000313" key="1">
    <source>
        <dbReference type="EMBL" id="CAF2035283.1"/>
    </source>
</evidence>
<organism evidence="1 3">
    <name type="scientific">Rotaria magnacalcarata</name>
    <dbReference type="NCBI Taxonomy" id="392030"/>
    <lineage>
        <taxon>Eukaryota</taxon>
        <taxon>Metazoa</taxon>
        <taxon>Spiralia</taxon>
        <taxon>Gnathifera</taxon>
        <taxon>Rotifera</taxon>
        <taxon>Eurotatoria</taxon>
        <taxon>Bdelloidea</taxon>
        <taxon>Philodinida</taxon>
        <taxon>Philodinidae</taxon>
        <taxon>Rotaria</taxon>
    </lineage>
</organism>
<dbReference type="EMBL" id="CAJNRG010012143">
    <property type="protein sequence ID" value="CAF2137670.1"/>
    <property type="molecule type" value="Genomic_DNA"/>
</dbReference>
<evidence type="ECO:0000313" key="2">
    <source>
        <dbReference type="EMBL" id="CAF2137670.1"/>
    </source>
</evidence>
<proteinExistence type="predicted"/>
<gene>
    <name evidence="1" type="ORF">WKI299_LOCUS7462</name>
    <name evidence="2" type="ORF">XDN619_LOCUS26119</name>
</gene>
<accession>A0A816NJA2</accession>
<comment type="caution">
    <text evidence="1">The sequence shown here is derived from an EMBL/GenBank/DDBJ whole genome shotgun (WGS) entry which is preliminary data.</text>
</comment>
<dbReference type="EMBL" id="CAJNRF010002290">
    <property type="protein sequence ID" value="CAF2035283.1"/>
    <property type="molecule type" value="Genomic_DNA"/>
</dbReference>
<name>A0A816NJA2_9BILA</name>
<evidence type="ECO:0000313" key="3">
    <source>
        <dbReference type="Proteomes" id="UP000663856"/>
    </source>
</evidence>
<dbReference type="AlphaFoldDB" id="A0A816NJA2"/>